<proteinExistence type="predicted"/>
<evidence type="ECO:0000313" key="2">
    <source>
        <dbReference type="EMBL" id="KFD68809.1"/>
    </source>
</evidence>
<dbReference type="EMBL" id="KL367501">
    <property type="protein sequence ID" value="KFD68809.1"/>
    <property type="molecule type" value="Genomic_DNA"/>
</dbReference>
<dbReference type="AlphaFoldDB" id="A0A085NH63"/>
<dbReference type="Gene3D" id="3.30.420.10">
    <property type="entry name" value="Ribonuclease H-like superfamily/Ribonuclease H"/>
    <property type="match status" value="1"/>
</dbReference>
<organism evidence="2">
    <name type="scientific">Trichuris suis</name>
    <name type="common">pig whipworm</name>
    <dbReference type="NCBI Taxonomy" id="68888"/>
    <lineage>
        <taxon>Eukaryota</taxon>
        <taxon>Metazoa</taxon>
        <taxon>Ecdysozoa</taxon>
        <taxon>Nematoda</taxon>
        <taxon>Enoplea</taxon>
        <taxon>Dorylaimia</taxon>
        <taxon>Trichinellida</taxon>
        <taxon>Trichuridae</taxon>
        <taxon>Trichuris</taxon>
    </lineage>
</organism>
<accession>A0A085NH63</accession>
<sequence length="81" mass="9747">MLHLHLEFDENFLQPIVTVDELRIHHYDQESPEQTRSWKRTESLRPVRSSMKPRTEKILTTMFWDAKAIVPIHYLKQNSTT</sequence>
<dbReference type="Proteomes" id="UP000030758">
    <property type="component" value="Unassembled WGS sequence"/>
</dbReference>
<feature type="region of interest" description="Disordered" evidence="1">
    <location>
        <begin position="30"/>
        <end position="50"/>
    </location>
</feature>
<name>A0A085NH63_9BILA</name>
<protein>
    <submittedName>
        <fullName evidence="2">Uncharacterized protein</fullName>
    </submittedName>
</protein>
<dbReference type="GO" id="GO:0003676">
    <property type="term" value="F:nucleic acid binding"/>
    <property type="evidence" value="ECO:0007669"/>
    <property type="project" value="InterPro"/>
</dbReference>
<evidence type="ECO:0000256" key="1">
    <source>
        <dbReference type="SAM" id="MobiDB-lite"/>
    </source>
</evidence>
<reference evidence="2" key="1">
    <citation type="journal article" date="2014" name="Nat. Genet.">
        <title>Genome and transcriptome of the porcine whipworm Trichuris suis.</title>
        <authorList>
            <person name="Jex A.R."/>
            <person name="Nejsum P."/>
            <person name="Schwarz E.M."/>
            <person name="Hu L."/>
            <person name="Young N.D."/>
            <person name="Hall R.S."/>
            <person name="Korhonen P.K."/>
            <person name="Liao S."/>
            <person name="Thamsborg S."/>
            <person name="Xia J."/>
            <person name="Xu P."/>
            <person name="Wang S."/>
            <person name="Scheerlinck J.P."/>
            <person name="Hofmann A."/>
            <person name="Sternberg P.W."/>
            <person name="Wang J."/>
            <person name="Gasser R.B."/>
        </authorList>
    </citation>
    <scope>NUCLEOTIDE SEQUENCE [LARGE SCALE GENOMIC DNA]</scope>
    <source>
        <strain evidence="2">DCEP-RM93F</strain>
    </source>
</reference>
<dbReference type="InterPro" id="IPR036397">
    <property type="entry name" value="RNaseH_sf"/>
</dbReference>
<gene>
    <name evidence="2" type="ORF">M514_19050</name>
</gene>